<dbReference type="SUPFAM" id="SSF55298">
    <property type="entry name" value="YjgF-like"/>
    <property type="match status" value="1"/>
</dbReference>
<dbReference type="AlphaFoldDB" id="F0RJN5"/>
<dbReference type="eggNOG" id="COG0251">
    <property type="taxonomic scope" value="Bacteria"/>
</dbReference>
<name>F0RJN5_DEIPM</name>
<proteinExistence type="inferred from homology"/>
<dbReference type="PROSITE" id="PS01094">
    <property type="entry name" value="UPF0076"/>
    <property type="match status" value="1"/>
</dbReference>
<sequence length="150" mass="15715">MKPFTVLVPLLLVPTALAGGAEVPAPTPTPAITYHPSGGTLPFSDAVEVDNTLYLSGKIGTGADGKLVAGGVKAETRQVLDNIEASLKRYGYTRAQLVKCTVMLTDMQDFATMNEVYGAWMVRPYPARSTLGVSGLALGASVEIECIAAK</sequence>
<evidence type="ECO:0000313" key="3">
    <source>
        <dbReference type="EMBL" id="ADY26605.1"/>
    </source>
</evidence>
<dbReference type="PANTHER" id="PTHR11803">
    <property type="entry name" value="2-IMINOBUTANOATE/2-IMINOPROPANOATE DEAMINASE RIDA"/>
    <property type="match status" value="1"/>
</dbReference>
<dbReference type="InterPro" id="IPR006175">
    <property type="entry name" value="YjgF/YER057c/UK114"/>
</dbReference>
<dbReference type="FunFam" id="3.30.1330.40:FF:000001">
    <property type="entry name" value="L-PSP family endoribonuclease"/>
    <property type="match status" value="1"/>
</dbReference>
<dbReference type="GO" id="GO:0019239">
    <property type="term" value="F:deaminase activity"/>
    <property type="evidence" value="ECO:0007669"/>
    <property type="project" value="TreeGrafter"/>
</dbReference>
<evidence type="ECO:0000313" key="4">
    <source>
        <dbReference type="Proteomes" id="UP000007718"/>
    </source>
</evidence>
<dbReference type="InterPro" id="IPR006056">
    <property type="entry name" value="RidA"/>
</dbReference>
<evidence type="ECO:0000256" key="1">
    <source>
        <dbReference type="ARBA" id="ARBA00010552"/>
    </source>
</evidence>
<comment type="similarity">
    <text evidence="1">Belongs to the RutC family.</text>
</comment>
<keyword evidence="2" id="KW-0732">Signal</keyword>
<evidence type="ECO:0000256" key="2">
    <source>
        <dbReference type="SAM" id="SignalP"/>
    </source>
</evidence>
<reference evidence="4" key="1">
    <citation type="submission" date="2011-02" db="EMBL/GenBank/DDBJ databases">
        <title>The complete sequence of chromosome of Deinococcus proteolyticus DSM 20540.</title>
        <authorList>
            <consortium name="US DOE Joint Genome Institute (JGI-PGF)"/>
            <person name="Lucas S."/>
            <person name="Copeland A."/>
            <person name="Lapidus A."/>
            <person name="Bruce D."/>
            <person name="Goodwin L."/>
            <person name="Pitluck S."/>
            <person name="Kyrpides N."/>
            <person name="Mavromatis K."/>
            <person name="Pagani I."/>
            <person name="Ivanova N."/>
            <person name="Ovchinnikova G."/>
            <person name="Zeytun A."/>
            <person name="Detter J.C."/>
            <person name="Han C."/>
            <person name="Land M."/>
            <person name="Hauser L."/>
            <person name="Markowitz V."/>
            <person name="Cheng J.-F."/>
            <person name="Hugenholtz P."/>
            <person name="Woyke T."/>
            <person name="Wu D."/>
            <person name="Pukall R."/>
            <person name="Steenblock K."/>
            <person name="Brambilla E."/>
            <person name="Klenk H.-P."/>
            <person name="Eisen J.A."/>
        </authorList>
    </citation>
    <scope>NUCLEOTIDE SEQUENCE [LARGE SCALE GENOMIC DNA]</scope>
    <source>
        <strain evidence="4">ATCC 35074 / DSM 20540 / JCM 6276 / NBRC 101906 / NCIMB 13154 / VKM Ac-1939 / CCM 2703 / MRP</strain>
    </source>
</reference>
<feature type="chain" id="PRO_5003255352" evidence="2">
    <location>
        <begin position="19"/>
        <end position="150"/>
    </location>
</feature>
<dbReference type="PANTHER" id="PTHR11803:SF58">
    <property type="entry name" value="PROTEIN HMF1-RELATED"/>
    <property type="match status" value="1"/>
</dbReference>
<dbReference type="OrthoDB" id="9803101at2"/>
<organism evidence="3 4">
    <name type="scientific">Deinococcus proteolyticus (strain ATCC 35074 / DSM 20540 / JCM 6276 / NBRC 101906 / NCIMB 13154 / VKM Ac-1939 / CCM 2703 / MRP)</name>
    <dbReference type="NCBI Taxonomy" id="693977"/>
    <lineage>
        <taxon>Bacteria</taxon>
        <taxon>Thermotogati</taxon>
        <taxon>Deinococcota</taxon>
        <taxon>Deinococci</taxon>
        <taxon>Deinococcales</taxon>
        <taxon>Deinococcaceae</taxon>
        <taxon>Deinococcus</taxon>
    </lineage>
</organism>
<dbReference type="Gene3D" id="3.30.1330.40">
    <property type="entry name" value="RutC-like"/>
    <property type="match status" value="1"/>
</dbReference>
<dbReference type="RefSeq" id="WP_013615213.1">
    <property type="nucleotide sequence ID" value="NC_015161.1"/>
</dbReference>
<dbReference type="KEGG" id="dpt:Deipr_1464"/>
<dbReference type="Pfam" id="PF01042">
    <property type="entry name" value="Ribonuc_L-PSP"/>
    <property type="match status" value="1"/>
</dbReference>
<dbReference type="GO" id="GO:0005829">
    <property type="term" value="C:cytosol"/>
    <property type="evidence" value="ECO:0007669"/>
    <property type="project" value="TreeGrafter"/>
</dbReference>
<dbReference type="InterPro" id="IPR019897">
    <property type="entry name" value="RidA_CS"/>
</dbReference>
<protein>
    <submittedName>
        <fullName evidence="3">Endoribonuclease L-PSP</fullName>
    </submittedName>
</protein>
<dbReference type="EMBL" id="CP002536">
    <property type="protein sequence ID" value="ADY26605.1"/>
    <property type="molecule type" value="Genomic_DNA"/>
</dbReference>
<dbReference type="Proteomes" id="UP000007718">
    <property type="component" value="Chromosome"/>
</dbReference>
<keyword evidence="4" id="KW-1185">Reference proteome</keyword>
<reference evidence="3 4" key="2">
    <citation type="journal article" date="2012" name="Stand. Genomic Sci.">
        <title>Complete genome sequence of the orange-red pigmented, radioresistant Deinococcus proteolyticus type strain (MRP(T)).</title>
        <authorList>
            <person name="Copeland A."/>
            <person name="Zeytun A."/>
            <person name="Yassawong M."/>
            <person name="Nolan M."/>
            <person name="Lucas S."/>
            <person name="Hammon N."/>
            <person name="Deshpande S."/>
            <person name="Cheng J.F."/>
            <person name="Han C."/>
            <person name="Tapia R."/>
            <person name="Goodwin L.A."/>
            <person name="Pitluck S."/>
            <person name="Mavromatis K."/>
            <person name="Liolios K."/>
            <person name="Pagani I."/>
            <person name="Ivanova N."/>
            <person name="Mikhailova N."/>
            <person name="Pati A."/>
            <person name="Chen A."/>
            <person name="Palaniappan K."/>
            <person name="Land M."/>
            <person name="Hauser L."/>
            <person name="Jeffries C.D."/>
            <person name="Brambilla E.M."/>
            <person name="Rohde M."/>
            <person name="Sikorski J."/>
            <person name="Pukall R."/>
            <person name="Goker M."/>
            <person name="Detter J.C."/>
            <person name="Woyke T."/>
            <person name="Bristow J."/>
            <person name="Eisen J.A."/>
            <person name="Markowitz V."/>
            <person name="Hugenholtz P."/>
            <person name="Kyrpides N.C."/>
            <person name="Klenk H.P."/>
            <person name="Lapidus A."/>
        </authorList>
    </citation>
    <scope>NUCLEOTIDE SEQUENCE [LARGE SCALE GENOMIC DNA]</scope>
    <source>
        <strain evidence="4">ATCC 35074 / DSM 20540 / JCM 6276 / NBRC 101906 / NCIMB 13154 / VKM Ac-1939 / CCM 2703 / MRP</strain>
    </source>
</reference>
<dbReference type="InterPro" id="IPR035959">
    <property type="entry name" value="RutC-like_sf"/>
</dbReference>
<accession>F0RJN5</accession>
<dbReference type="STRING" id="693977.Deipr_1464"/>
<gene>
    <name evidence="3" type="ordered locus">Deipr_1464</name>
</gene>
<dbReference type="NCBIfam" id="TIGR00004">
    <property type="entry name" value="Rid family detoxifying hydrolase"/>
    <property type="match status" value="1"/>
</dbReference>
<dbReference type="HOGENOM" id="CLU_100715_7_3_0"/>
<feature type="signal peptide" evidence="2">
    <location>
        <begin position="1"/>
        <end position="18"/>
    </location>
</feature>
<dbReference type="CDD" id="cd00448">
    <property type="entry name" value="YjgF_YER057c_UK114_family"/>
    <property type="match status" value="1"/>
</dbReference>